<evidence type="ECO:0000259" key="2">
    <source>
        <dbReference type="Pfam" id="PF20434"/>
    </source>
</evidence>
<evidence type="ECO:0000313" key="3">
    <source>
        <dbReference type="EMBL" id="GAA5501224.1"/>
    </source>
</evidence>
<keyword evidence="1" id="KW-0732">Signal</keyword>
<evidence type="ECO:0000256" key="1">
    <source>
        <dbReference type="SAM" id="SignalP"/>
    </source>
</evidence>
<dbReference type="InterPro" id="IPR029058">
    <property type="entry name" value="AB_hydrolase_fold"/>
</dbReference>
<dbReference type="Pfam" id="PF20434">
    <property type="entry name" value="BD-FAE"/>
    <property type="match status" value="1"/>
</dbReference>
<dbReference type="Gene3D" id="3.40.50.1820">
    <property type="entry name" value="alpha/beta hydrolase"/>
    <property type="match status" value="1"/>
</dbReference>
<gene>
    <name evidence="3" type="ORF">Dxin01_00956</name>
</gene>
<dbReference type="Proteomes" id="UP001458946">
    <property type="component" value="Unassembled WGS sequence"/>
</dbReference>
<dbReference type="EMBL" id="BAABRN010000007">
    <property type="protein sequence ID" value="GAA5501224.1"/>
    <property type="molecule type" value="Genomic_DNA"/>
</dbReference>
<dbReference type="InterPro" id="IPR048124">
    <property type="entry name" value="Tannase_B"/>
</dbReference>
<organism evidence="3 4">
    <name type="scientific">Deinococcus xinjiangensis</name>
    <dbReference type="NCBI Taxonomy" id="457454"/>
    <lineage>
        <taxon>Bacteria</taxon>
        <taxon>Thermotogati</taxon>
        <taxon>Deinococcota</taxon>
        <taxon>Deinococci</taxon>
        <taxon>Deinococcales</taxon>
        <taxon>Deinococcaceae</taxon>
        <taxon>Deinococcus</taxon>
    </lineage>
</organism>
<comment type="caution">
    <text evidence="3">The sequence shown here is derived from an EMBL/GenBank/DDBJ whole genome shotgun (WGS) entry which is preliminary data.</text>
</comment>
<dbReference type="SUPFAM" id="SSF53474">
    <property type="entry name" value="alpha/beta-Hydrolases"/>
    <property type="match status" value="1"/>
</dbReference>
<dbReference type="RefSeq" id="WP_353541194.1">
    <property type="nucleotide sequence ID" value="NZ_BAABRN010000007.1"/>
</dbReference>
<dbReference type="NCBIfam" id="NF041556">
    <property type="entry name" value="tannase_B"/>
    <property type="match status" value="1"/>
</dbReference>
<feature type="chain" id="PRO_5045905475" description="BD-FAE-like domain-containing protein" evidence="1">
    <location>
        <begin position="26"/>
        <end position="495"/>
    </location>
</feature>
<feature type="domain" description="BD-FAE-like" evidence="2">
    <location>
        <begin position="124"/>
        <end position="245"/>
    </location>
</feature>
<protein>
    <recommendedName>
        <fullName evidence="2">BD-FAE-like domain-containing protein</fullName>
    </recommendedName>
</protein>
<feature type="signal peptide" evidence="1">
    <location>
        <begin position="1"/>
        <end position="25"/>
    </location>
</feature>
<proteinExistence type="predicted"/>
<reference evidence="3 4" key="1">
    <citation type="submission" date="2024-02" db="EMBL/GenBank/DDBJ databases">
        <title>Deinococcus xinjiangensis NBRC 107630.</title>
        <authorList>
            <person name="Ichikawa N."/>
            <person name="Katano-Makiyama Y."/>
            <person name="Hidaka K."/>
        </authorList>
    </citation>
    <scope>NUCLEOTIDE SEQUENCE [LARGE SCALE GENOMIC DNA]</scope>
    <source>
        <strain evidence="3 4">NBRC 107630</strain>
    </source>
</reference>
<dbReference type="PROSITE" id="PS51257">
    <property type="entry name" value="PROKAR_LIPOPROTEIN"/>
    <property type="match status" value="1"/>
</dbReference>
<dbReference type="InterPro" id="IPR049492">
    <property type="entry name" value="BD-FAE-like_dom"/>
</dbReference>
<accession>A0ABP9V7H7</accession>
<keyword evidence="4" id="KW-1185">Reference proteome</keyword>
<sequence>MKLFRASVTLLAVSSALLSSCTMMSKPDTLKFDPTKYTSGTTTVNGKTYKYRAYTVVYVANPVDSKYQSMNIYVPEEYFAGGSVGSYNAQSAPIFLPNQVGGYMPGEPGDITKPPMGGSADTPNAMQVALSRGYVVASPGARGRTNKDASGQFYGKAPAAIVDLKAAVSYLHYNDAAMPGNAERIVSNGTSAGGALSALLGATGDNKDYAPYLKALGAAPASDAIYAVSAYCPITNLDHADAAYEWEFNGVNDYQKLQITQDTSYQMQRTLVNGTLTTDQIAVSDALKPQFTPYLNSLNLKNGDQALTLDAQGNGTFKTYMASWIQKSAQRALDAGADLSKVSYLTIQNGKVTGVDFDAYAKGIGRMKTPPAFDGLSLENGENTLFGTSSVDARHFTAYGTQNSKVAATTADPQTVKLMNPMDYISAPDTRTAPYWRIRVGTADKDTSHAISAVLATKLTNTGHDVDYWLPWNVPHSGDYDLTELFDWMDKVVAK</sequence>
<name>A0ABP9V7H7_9DEIO</name>
<evidence type="ECO:0000313" key="4">
    <source>
        <dbReference type="Proteomes" id="UP001458946"/>
    </source>
</evidence>